<dbReference type="AlphaFoldDB" id="A0A7S0T487"/>
<name>A0A7S0T487_9RHOD</name>
<accession>A0A7S0T487</accession>
<protein>
    <submittedName>
        <fullName evidence="2">Uncharacterized protein</fullName>
    </submittedName>
</protein>
<dbReference type="Pfam" id="PF07209">
    <property type="entry name" value="DUF1415"/>
    <property type="match status" value="1"/>
</dbReference>
<sequence length="473" mass="51891">MSEAVPLSSNLWGSSGVAFQWSCAPRCNNSGVFVEIASKPRSCSSHRHCSRATTWSTVRSRNARKLCSVMCSSLDASSAGKASGGLEEHDERVVRDISGNVAVDTLVEFWAAVCSLNSSSKSELVVRIPPGSAFDDPRQFERVANYITECSDCCDMLGSDVFLTTKHPALDDDNRRSASPELVLKRGADNDFGFGDDDDDDWEIDLSILDKYKEADDAKEALAEGSVGDVPVDDEDVMKKTFAWVQSVVVELGVCPFTSSSAARAGVPMGDVRYQVDRASNAEHGYAAYWREVQLLLSERDERKLSTTLLIVPELFHKSADAFDAFSATLTSALTSLTLEKDLQLVFFHPQYCFRDGASRFGSNDGGGESAETASSDTAAANYARRSPWGMINLLRTGQVRAAQRVIPTGLVYRQNETTLQEIGSGKLEQMLRKRDWAPLKNRPPVDRRTNPVFAAADDFRRQQDATADSDIE</sequence>
<feature type="region of interest" description="Disordered" evidence="1">
    <location>
        <begin position="439"/>
        <end position="473"/>
    </location>
</feature>
<dbReference type="EMBL" id="HBFE01001443">
    <property type="protein sequence ID" value="CAD8724918.1"/>
    <property type="molecule type" value="Transcribed_RNA"/>
</dbReference>
<gene>
    <name evidence="2" type="ORF">EMAD1354_LOCUS995</name>
</gene>
<proteinExistence type="predicted"/>
<evidence type="ECO:0000313" key="2">
    <source>
        <dbReference type="EMBL" id="CAD8724918.1"/>
    </source>
</evidence>
<evidence type="ECO:0000256" key="1">
    <source>
        <dbReference type="SAM" id="MobiDB-lite"/>
    </source>
</evidence>
<reference evidence="2" key="1">
    <citation type="submission" date="2021-01" db="EMBL/GenBank/DDBJ databases">
        <authorList>
            <person name="Corre E."/>
            <person name="Pelletier E."/>
            <person name="Niang G."/>
            <person name="Scheremetjew M."/>
            <person name="Finn R."/>
            <person name="Kale V."/>
            <person name="Holt S."/>
            <person name="Cochrane G."/>
            <person name="Meng A."/>
            <person name="Brown T."/>
            <person name="Cohen L."/>
        </authorList>
    </citation>
    <scope>NUCLEOTIDE SEQUENCE</scope>
    <source>
        <strain evidence="2">CCMP3276</strain>
    </source>
</reference>
<organism evidence="2">
    <name type="scientific">Erythrolobus madagascarensis</name>
    <dbReference type="NCBI Taxonomy" id="708628"/>
    <lineage>
        <taxon>Eukaryota</taxon>
        <taxon>Rhodophyta</taxon>
        <taxon>Bangiophyceae</taxon>
        <taxon>Porphyridiales</taxon>
        <taxon>Porphyridiaceae</taxon>
        <taxon>Erythrolobus</taxon>
    </lineage>
</organism>
<dbReference type="InterPro" id="IPR009858">
    <property type="entry name" value="DUF1415"/>
</dbReference>
<feature type="compositionally biased region" description="Basic and acidic residues" evidence="1">
    <location>
        <begin position="439"/>
        <end position="450"/>
    </location>
</feature>